<dbReference type="OrthoDB" id="3396763at2"/>
<comment type="caution">
    <text evidence="1">The sequence shown here is derived from an EMBL/GenBank/DDBJ whole genome shotgun (WGS) entry which is preliminary data.</text>
</comment>
<accession>A0A4S8NQS0</accession>
<name>A0A4S8NQS0_9ACTN</name>
<reference evidence="1 2" key="1">
    <citation type="journal article" date="2009" name="Int. J. Syst. Evol. Microbiol.">
        <title>Nocardioides caeni sp. nov., isolated from wastewater.</title>
        <authorList>
            <person name="Yoon J.H."/>
            <person name="Kang S.J."/>
            <person name="Park S."/>
            <person name="Kim W."/>
            <person name="Oh T.K."/>
        </authorList>
    </citation>
    <scope>NUCLEOTIDE SEQUENCE [LARGE SCALE GENOMIC DNA]</scope>
    <source>
        <strain evidence="1 2">DSM 23134</strain>
    </source>
</reference>
<organism evidence="1 2">
    <name type="scientific">Nocardioides caeni</name>
    <dbReference type="NCBI Taxonomy" id="574700"/>
    <lineage>
        <taxon>Bacteria</taxon>
        <taxon>Bacillati</taxon>
        <taxon>Actinomycetota</taxon>
        <taxon>Actinomycetes</taxon>
        <taxon>Propionibacteriales</taxon>
        <taxon>Nocardioidaceae</taxon>
        <taxon>Nocardioides</taxon>
    </lineage>
</organism>
<keyword evidence="2" id="KW-1185">Reference proteome</keyword>
<evidence type="ECO:0000313" key="1">
    <source>
        <dbReference type="EMBL" id="THV17869.1"/>
    </source>
</evidence>
<protein>
    <submittedName>
        <fullName evidence="1">TIGR03089 family protein</fullName>
    </submittedName>
</protein>
<evidence type="ECO:0000313" key="2">
    <source>
        <dbReference type="Proteomes" id="UP000307087"/>
    </source>
</evidence>
<dbReference type="NCBIfam" id="TIGR03089">
    <property type="entry name" value="TIGR03089 family protein"/>
    <property type="match status" value="1"/>
</dbReference>
<dbReference type="EMBL" id="STGW01000002">
    <property type="protein sequence ID" value="THV17869.1"/>
    <property type="molecule type" value="Genomic_DNA"/>
</dbReference>
<dbReference type="Proteomes" id="UP000307087">
    <property type="component" value="Unassembled WGS sequence"/>
</dbReference>
<dbReference type="AlphaFoldDB" id="A0A4S8NQS0"/>
<gene>
    <name evidence="1" type="ORF">E9934_05255</name>
</gene>
<proteinExistence type="predicted"/>
<dbReference type="SUPFAM" id="SSF56801">
    <property type="entry name" value="Acetyl-CoA synthetase-like"/>
    <property type="match status" value="1"/>
</dbReference>
<dbReference type="InterPro" id="IPR017523">
    <property type="entry name" value="Rv3268"/>
</dbReference>
<dbReference type="RefSeq" id="WP_136561804.1">
    <property type="nucleotide sequence ID" value="NZ_BAABLS010000001.1"/>
</dbReference>
<sequence>MTTVAGSSSASTFPDVLAARLRAEPGRPLVTYYDHATGERVELSTTTWANWVAKASSLLVDELGLERGQEIRIDLPPHWLGTVFLGAAWNAGLAVSTSEDPHDLDAVVCGPDTLDRWAPHAAGPHVLACSLLPLGVRFAEPVPAGVHDVGVEIWSQPDAFTPWDPPTADDTAITVGGRPVTQGELWAEAAAGRIVGSGRLLTVANPVQEPVTLSEPLALGGSLVLVAQTGQDTLEATYVAEHATARFPA</sequence>